<organism evidence="1 2">
    <name type="scientific">Cucumis sativus</name>
    <name type="common">Cucumber</name>
    <dbReference type="NCBI Taxonomy" id="3659"/>
    <lineage>
        <taxon>Eukaryota</taxon>
        <taxon>Viridiplantae</taxon>
        <taxon>Streptophyta</taxon>
        <taxon>Embryophyta</taxon>
        <taxon>Tracheophyta</taxon>
        <taxon>Spermatophyta</taxon>
        <taxon>Magnoliopsida</taxon>
        <taxon>eudicotyledons</taxon>
        <taxon>Gunneridae</taxon>
        <taxon>Pentapetalae</taxon>
        <taxon>rosids</taxon>
        <taxon>fabids</taxon>
        <taxon>Cucurbitales</taxon>
        <taxon>Cucurbitaceae</taxon>
        <taxon>Benincaseae</taxon>
        <taxon>Cucumis</taxon>
    </lineage>
</organism>
<evidence type="ECO:0000313" key="2">
    <source>
        <dbReference type="Proteomes" id="UP000029981"/>
    </source>
</evidence>
<reference evidence="1 2" key="4">
    <citation type="journal article" date="2011" name="BMC Genomics">
        <title>RNA-Seq improves annotation of protein-coding genes in the cucumber genome.</title>
        <authorList>
            <person name="Li Z."/>
            <person name="Zhang Z."/>
            <person name="Yan P."/>
            <person name="Huang S."/>
            <person name="Fei Z."/>
            <person name="Lin K."/>
        </authorList>
    </citation>
    <scope>NUCLEOTIDE SEQUENCE [LARGE SCALE GENOMIC DNA]</scope>
    <source>
        <strain evidence="2">cv. 9930</strain>
    </source>
</reference>
<gene>
    <name evidence="1" type="ORF">Csa_3G099560</name>
</gene>
<reference evidence="1 2" key="1">
    <citation type="journal article" date="2009" name="Nat. Genet.">
        <title>The genome of the cucumber, Cucumis sativus L.</title>
        <authorList>
            <person name="Huang S."/>
            <person name="Li R."/>
            <person name="Zhang Z."/>
            <person name="Li L."/>
            <person name="Gu X."/>
            <person name="Fan W."/>
            <person name="Lucas W.J."/>
            <person name="Wang X."/>
            <person name="Xie B."/>
            <person name="Ni P."/>
            <person name="Ren Y."/>
            <person name="Zhu H."/>
            <person name="Li J."/>
            <person name="Lin K."/>
            <person name="Jin W."/>
            <person name="Fei Z."/>
            <person name="Li G."/>
            <person name="Staub J."/>
            <person name="Kilian A."/>
            <person name="van der Vossen E.A."/>
            <person name="Wu Y."/>
            <person name="Guo J."/>
            <person name="He J."/>
            <person name="Jia Z."/>
            <person name="Ren Y."/>
            <person name="Tian G."/>
            <person name="Lu Y."/>
            <person name="Ruan J."/>
            <person name="Qian W."/>
            <person name="Wang M."/>
            <person name="Huang Q."/>
            <person name="Li B."/>
            <person name="Xuan Z."/>
            <person name="Cao J."/>
            <person name="Asan"/>
            <person name="Wu Z."/>
            <person name="Zhang J."/>
            <person name="Cai Q."/>
            <person name="Bai Y."/>
            <person name="Zhao B."/>
            <person name="Han Y."/>
            <person name="Li Y."/>
            <person name="Li X."/>
            <person name="Wang S."/>
            <person name="Shi Q."/>
            <person name="Liu S."/>
            <person name="Cho W.K."/>
            <person name="Kim J.Y."/>
            <person name="Xu Y."/>
            <person name="Heller-Uszynska K."/>
            <person name="Miao H."/>
            <person name="Cheng Z."/>
            <person name="Zhang S."/>
            <person name="Wu J."/>
            <person name="Yang Y."/>
            <person name="Kang H."/>
            <person name="Li M."/>
            <person name="Liang H."/>
            <person name="Ren X."/>
            <person name="Shi Z."/>
            <person name="Wen M."/>
            <person name="Jian M."/>
            <person name="Yang H."/>
            <person name="Zhang G."/>
            <person name="Yang Z."/>
            <person name="Chen R."/>
            <person name="Liu S."/>
            <person name="Li J."/>
            <person name="Ma L."/>
            <person name="Liu H."/>
            <person name="Zhou Y."/>
            <person name="Zhao J."/>
            <person name="Fang X."/>
            <person name="Li G."/>
            <person name="Fang L."/>
            <person name="Li Y."/>
            <person name="Liu D."/>
            <person name="Zheng H."/>
            <person name="Zhang Y."/>
            <person name="Qin N."/>
            <person name="Li Z."/>
            <person name="Yang G."/>
            <person name="Yang S."/>
            <person name="Bolund L."/>
            <person name="Kristiansen K."/>
            <person name="Zheng H."/>
            <person name="Li S."/>
            <person name="Zhang X."/>
            <person name="Yang H."/>
            <person name="Wang J."/>
            <person name="Sun R."/>
            <person name="Zhang B."/>
            <person name="Jiang S."/>
            <person name="Wang J."/>
            <person name="Du Y."/>
            <person name="Li S."/>
        </authorList>
    </citation>
    <scope>NUCLEOTIDE SEQUENCE [LARGE SCALE GENOMIC DNA]</scope>
    <source>
        <strain evidence="2">cv. 9930</strain>
    </source>
</reference>
<accession>A0A0A0L2J4</accession>
<name>A0A0A0L2J4_CUCSA</name>
<dbReference type="Gramene" id="KGN56195">
    <property type="protein sequence ID" value="KGN56195"/>
    <property type="gene ID" value="Csa_3G099560"/>
</dbReference>
<protein>
    <submittedName>
        <fullName evidence="1">Uncharacterized protein</fullName>
    </submittedName>
</protein>
<keyword evidence="2" id="KW-1185">Reference proteome</keyword>
<dbReference type="EMBL" id="CM002924">
    <property type="protein sequence ID" value="KGN56195.1"/>
    <property type="molecule type" value="Genomic_DNA"/>
</dbReference>
<reference evidence="1 2" key="3">
    <citation type="journal article" date="2010" name="BMC Genomics">
        <title>Transcriptome sequencing and comparative analysis of cucumber flowers with different sex types.</title>
        <authorList>
            <person name="Guo S."/>
            <person name="Zheng Y."/>
            <person name="Joung J.G."/>
            <person name="Liu S."/>
            <person name="Zhang Z."/>
            <person name="Crasta O.R."/>
            <person name="Sobral B.W."/>
            <person name="Xu Y."/>
            <person name="Huang S."/>
            <person name="Fei Z."/>
        </authorList>
    </citation>
    <scope>NUCLEOTIDE SEQUENCE [LARGE SCALE GENOMIC DNA]</scope>
    <source>
        <strain evidence="2">cv. 9930</strain>
    </source>
</reference>
<dbReference type="AlphaFoldDB" id="A0A0A0L2J4"/>
<evidence type="ECO:0000313" key="1">
    <source>
        <dbReference type="EMBL" id="KGN56195.1"/>
    </source>
</evidence>
<proteinExistence type="predicted"/>
<reference evidence="1 2" key="2">
    <citation type="journal article" date="2009" name="PLoS ONE">
        <title>An integrated genetic and cytogenetic map of the cucumber genome.</title>
        <authorList>
            <person name="Ren Y."/>
            <person name="Zhang Z."/>
            <person name="Liu J."/>
            <person name="Staub J.E."/>
            <person name="Han Y."/>
            <person name="Cheng Z."/>
            <person name="Li X."/>
            <person name="Lu J."/>
            <person name="Miao H."/>
            <person name="Kang H."/>
            <person name="Xie B."/>
            <person name="Gu X."/>
            <person name="Wang X."/>
            <person name="Du Y."/>
            <person name="Jin W."/>
            <person name="Huang S."/>
        </authorList>
    </citation>
    <scope>NUCLEOTIDE SEQUENCE [LARGE SCALE GENOMIC DNA]</scope>
    <source>
        <strain evidence="2">cv. 9930</strain>
    </source>
</reference>
<sequence>MDSFYVLEPPITGGEEVDGYASMSEATTNTQSYRAHTSNRFSKKRARSVDLLVASVVE</sequence>
<dbReference type="Proteomes" id="UP000029981">
    <property type="component" value="Chromosome 3"/>
</dbReference>